<organism evidence="1 2">
    <name type="scientific">Artomyces pyxidatus</name>
    <dbReference type="NCBI Taxonomy" id="48021"/>
    <lineage>
        <taxon>Eukaryota</taxon>
        <taxon>Fungi</taxon>
        <taxon>Dikarya</taxon>
        <taxon>Basidiomycota</taxon>
        <taxon>Agaricomycotina</taxon>
        <taxon>Agaricomycetes</taxon>
        <taxon>Russulales</taxon>
        <taxon>Auriscalpiaceae</taxon>
        <taxon>Artomyces</taxon>
    </lineage>
</organism>
<dbReference type="EMBL" id="MU277200">
    <property type="protein sequence ID" value="KAI0063972.1"/>
    <property type="molecule type" value="Genomic_DNA"/>
</dbReference>
<sequence>MSLIQSRIELRPNDRRGGGEQRGWLKTLFTFSVPGHYDGHGLDSFGSLRVINEDRVKMHNGFGFHSHKEFEIFSYLVHGSLQHKDSMGNVEILKRGDIQLTSAGTGITHSETCHGDEDTHFIQIWAMPWKSNLQPKYYTRQFSDEEKRDNWVSVVAPIGRDGVSSDREGGGPAPVQSDVTLWATLLSSGAVVSHHLPASGIGPERKAYMQMIQTSGFNQGAGGGAHVRVHIGEKEVDMREGDGAFVFGENGGAITVENIGDVVAEILLFDVDQ</sequence>
<reference evidence="1" key="2">
    <citation type="journal article" date="2022" name="New Phytol.">
        <title>Evolutionary transition to the ectomycorrhizal habit in the genomes of a hyperdiverse lineage of mushroom-forming fungi.</title>
        <authorList>
            <person name="Looney B."/>
            <person name="Miyauchi S."/>
            <person name="Morin E."/>
            <person name="Drula E."/>
            <person name="Courty P.E."/>
            <person name="Kohler A."/>
            <person name="Kuo A."/>
            <person name="LaButti K."/>
            <person name="Pangilinan J."/>
            <person name="Lipzen A."/>
            <person name="Riley R."/>
            <person name="Andreopoulos W."/>
            <person name="He G."/>
            <person name="Johnson J."/>
            <person name="Nolan M."/>
            <person name="Tritt A."/>
            <person name="Barry K.W."/>
            <person name="Grigoriev I.V."/>
            <person name="Nagy L.G."/>
            <person name="Hibbett D."/>
            <person name="Henrissat B."/>
            <person name="Matheny P.B."/>
            <person name="Labbe J."/>
            <person name="Martin F.M."/>
        </authorList>
    </citation>
    <scope>NUCLEOTIDE SEQUENCE</scope>
    <source>
        <strain evidence="1">HHB10654</strain>
    </source>
</reference>
<comment type="caution">
    <text evidence="1">The sequence shown here is derived from an EMBL/GenBank/DDBJ whole genome shotgun (WGS) entry which is preliminary data.</text>
</comment>
<dbReference type="Proteomes" id="UP000814140">
    <property type="component" value="Unassembled WGS sequence"/>
</dbReference>
<keyword evidence="2" id="KW-1185">Reference proteome</keyword>
<evidence type="ECO:0000313" key="2">
    <source>
        <dbReference type="Proteomes" id="UP000814140"/>
    </source>
</evidence>
<reference evidence="1" key="1">
    <citation type="submission" date="2021-03" db="EMBL/GenBank/DDBJ databases">
        <authorList>
            <consortium name="DOE Joint Genome Institute"/>
            <person name="Ahrendt S."/>
            <person name="Looney B.P."/>
            <person name="Miyauchi S."/>
            <person name="Morin E."/>
            <person name="Drula E."/>
            <person name="Courty P.E."/>
            <person name="Chicoki N."/>
            <person name="Fauchery L."/>
            <person name="Kohler A."/>
            <person name="Kuo A."/>
            <person name="Labutti K."/>
            <person name="Pangilinan J."/>
            <person name="Lipzen A."/>
            <person name="Riley R."/>
            <person name="Andreopoulos W."/>
            <person name="He G."/>
            <person name="Johnson J."/>
            <person name="Barry K.W."/>
            <person name="Grigoriev I.V."/>
            <person name="Nagy L."/>
            <person name="Hibbett D."/>
            <person name="Henrissat B."/>
            <person name="Matheny P.B."/>
            <person name="Labbe J."/>
            <person name="Martin F."/>
        </authorList>
    </citation>
    <scope>NUCLEOTIDE SEQUENCE</scope>
    <source>
        <strain evidence="1">HHB10654</strain>
    </source>
</reference>
<protein>
    <submittedName>
        <fullName evidence="1">Pirin-domain-containing protein</fullName>
    </submittedName>
</protein>
<proteinExistence type="predicted"/>
<name>A0ACB8T6C3_9AGAM</name>
<gene>
    <name evidence="1" type="ORF">BV25DRAFT_1914640</name>
</gene>
<accession>A0ACB8T6C3</accession>
<evidence type="ECO:0000313" key="1">
    <source>
        <dbReference type="EMBL" id="KAI0063972.1"/>
    </source>
</evidence>